<evidence type="ECO:0000256" key="3">
    <source>
        <dbReference type="ARBA" id="ARBA00023002"/>
    </source>
</evidence>
<evidence type="ECO:0000313" key="10">
    <source>
        <dbReference type="Proteomes" id="UP000612055"/>
    </source>
</evidence>
<comment type="similarity">
    <text evidence="1">Belongs to the MsrA Met sulfoxide reductase family.</text>
</comment>
<dbReference type="Pfam" id="PF01625">
    <property type="entry name" value="PMSR"/>
    <property type="match status" value="1"/>
</dbReference>
<sequence>MGLFGFGSLFGGKAEGCKLAPAEAPPGQKLATFAGGCFWGLELAYQRVPGVVATSVGYTGGQDKAPNYDSVCAGRTGHAEAVQCTYDPNEVAYEQLLEVFFSRVDPTTLNRQGNDMGTQYRSAIYFHDEEQRQAAKERIAAANDAIKAGTAPKRWGGTRVVAQLERAGDYYLAEDYHQQYLSRGGRFGSGQSAAKGCTDPIRCYG</sequence>
<dbReference type="GO" id="GO:0005737">
    <property type="term" value="C:cytoplasm"/>
    <property type="evidence" value="ECO:0007669"/>
    <property type="project" value="TreeGrafter"/>
</dbReference>
<name>A0A836C159_9CHLO</name>
<dbReference type="GO" id="GO:0008113">
    <property type="term" value="F:peptide-methionine (S)-S-oxide reductase activity"/>
    <property type="evidence" value="ECO:0007669"/>
    <property type="project" value="UniProtKB-EC"/>
</dbReference>
<dbReference type="OrthoDB" id="77405at2759"/>
<evidence type="ECO:0000313" key="9">
    <source>
        <dbReference type="EMBL" id="KAG2496586.1"/>
    </source>
</evidence>
<dbReference type="NCBIfam" id="TIGR00401">
    <property type="entry name" value="msrA"/>
    <property type="match status" value="1"/>
</dbReference>
<comment type="caution">
    <text evidence="9">The sequence shown here is derived from an EMBL/GenBank/DDBJ whole genome shotgun (WGS) entry which is preliminary data.</text>
</comment>
<dbReference type="PANTHER" id="PTHR42799:SF2">
    <property type="entry name" value="MITOCHONDRIAL PEPTIDE METHIONINE SULFOXIDE REDUCTASE"/>
    <property type="match status" value="1"/>
</dbReference>
<dbReference type="PANTHER" id="PTHR42799">
    <property type="entry name" value="MITOCHONDRIAL PEPTIDE METHIONINE SULFOXIDE REDUCTASE"/>
    <property type="match status" value="1"/>
</dbReference>
<dbReference type="FunFam" id="3.30.1060.10:FF:000002">
    <property type="entry name" value="Peptide methionine sulfoxide reductase"/>
    <property type="match status" value="1"/>
</dbReference>
<dbReference type="InterPro" id="IPR050162">
    <property type="entry name" value="MsrA_MetSO_reductase"/>
</dbReference>
<keyword evidence="3" id="KW-0560">Oxidoreductase</keyword>
<evidence type="ECO:0000256" key="7">
    <source>
        <dbReference type="ARBA" id="ARBA00048782"/>
    </source>
</evidence>
<dbReference type="HAMAP" id="MF_01401">
    <property type="entry name" value="MsrA"/>
    <property type="match status" value="1"/>
</dbReference>
<evidence type="ECO:0000256" key="1">
    <source>
        <dbReference type="ARBA" id="ARBA00005591"/>
    </source>
</evidence>
<comment type="catalytic activity">
    <reaction evidence="6">
        <text>L-methionyl-[protein] + [thioredoxin]-disulfide + H2O = L-methionyl-(S)-S-oxide-[protein] + [thioredoxin]-dithiol</text>
        <dbReference type="Rhea" id="RHEA:14217"/>
        <dbReference type="Rhea" id="RHEA-COMP:10698"/>
        <dbReference type="Rhea" id="RHEA-COMP:10700"/>
        <dbReference type="Rhea" id="RHEA-COMP:12313"/>
        <dbReference type="Rhea" id="RHEA-COMP:12315"/>
        <dbReference type="ChEBI" id="CHEBI:15377"/>
        <dbReference type="ChEBI" id="CHEBI:16044"/>
        <dbReference type="ChEBI" id="CHEBI:29950"/>
        <dbReference type="ChEBI" id="CHEBI:44120"/>
        <dbReference type="ChEBI" id="CHEBI:50058"/>
        <dbReference type="EC" id="1.8.4.11"/>
    </reaction>
</comment>
<evidence type="ECO:0000256" key="6">
    <source>
        <dbReference type="ARBA" id="ARBA00047806"/>
    </source>
</evidence>
<proteinExistence type="inferred from homology"/>
<dbReference type="InterPro" id="IPR002569">
    <property type="entry name" value="Met_Sox_Rdtase_MsrA_dom"/>
</dbReference>
<dbReference type="SUPFAM" id="SSF55068">
    <property type="entry name" value="Peptide methionine sulfoxide reductase"/>
    <property type="match status" value="1"/>
</dbReference>
<evidence type="ECO:0000259" key="8">
    <source>
        <dbReference type="Pfam" id="PF01625"/>
    </source>
</evidence>
<comment type="catalytic activity">
    <reaction evidence="7">
        <text>[thioredoxin]-disulfide + L-methionine + H2O = L-methionine (S)-S-oxide + [thioredoxin]-dithiol</text>
        <dbReference type="Rhea" id="RHEA:19993"/>
        <dbReference type="Rhea" id="RHEA-COMP:10698"/>
        <dbReference type="Rhea" id="RHEA-COMP:10700"/>
        <dbReference type="ChEBI" id="CHEBI:15377"/>
        <dbReference type="ChEBI" id="CHEBI:29950"/>
        <dbReference type="ChEBI" id="CHEBI:50058"/>
        <dbReference type="ChEBI" id="CHEBI:57844"/>
        <dbReference type="ChEBI" id="CHEBI:58772"/>
        <dbReference type="EC" id="1.8.4.11"/>
    </reaction>
</comment>
<protein>
    <recommendedName>
        <fullName evidence="2">peptide-methionine (S)-S-oxide reductase</fullName>
        <ecNumber evidence="2">1.8.4.11</ecNumber>
    </recommendedName>
    <alternativeName>
        <fullName evidence="5">Peptide-methionine (S)-S-oxide reductase</fullName>
    </alternativeName>
    <alternativeName>
        <fullName evidence="4">Protein-methionine-S-oxide reductase</fullName>
    </alternativeName>
</protein>
<evidence type="ECO:0000256" key="4">
    <source>
        <dbReference type="ARBA" id="ARBA00030273"/>
    </source>
</evidence>
<reference evidence="9" key="1">
    <citation type="journal article" date="2020" name="bioRxiv">
        <title>Comparative genomics of Chlamydomonas.</title>
        <authorList>
            <person name="Craig R.J."/>
            <person name="Hasan A.R."/>
            <person name="Ness R.W."/>
            <person name="Keightley P.D."/>
        </authorList>
    </citation>
    <scope>NUCLEOTIDE SEQUENCE</scope>
    <source>
        <strain evidence="9">CCAP 11/70</strain>
    </source>
</reference>
<dbReference type="Gene3D" id="3.30.1060.10">
    <property type="entry name" value="Peptide methionine sulphoxide reductase MsrA"/>
    <property type="match status" value="1"/>
</dbReference>
<evidence type="ECO:0000256" key="5">
    <source>
        <dbReference type="ARBA" id="ARBA00030643"/>
    </source>
</evidence>
<dbReference type="EMBL" id="JAEHOE010000018">
    <property type="protein sequence ID" value="KAG2496586.1"/>
    <property type="molecule type" value="Genomic_DNA"/>
</dbReference>
<evidence type="ECO:0000256" key="2">
    <source>
        <dbReference type="ARBA" id="ARBA00012502"/>
    </source>
</evidence>
<dbReference type="GO" id="GO:0034599">
    <property type="term" value="P:cellular response to oxidative stress"/>
    <property type="evidence" value="ECO:0007669"/>
    <property type="project" value="TreeGrafter"/>
</dbReference>
<dbReference type="EC" id="1.8.4.11" evidence="2"/>
<dbReference type="AlphaFoldDB" id="A0A836C159"/>
<gene>
    <name evidence="9" type="ORF">HYH03_005408</name>
</gene>
<keyword evidence="10" id="KW-1185">Reference proteome</keyword>
<dbReference type="InterPro" id="IPR036509">
    <property type="entry name" value="Met_Sox_Rdtase_MsrA_sf"/>
</dbReference>
<dbReference type="Proteomes" id="UP000612055">
    <property type="component" value="Unassembled WGS sequence"/>
</dbReference>
<accession>A0A836C159</accession>
<feature type="domain" description="Peptide methionine sulphoxide reductase MsrA" evidence="8">
    <location>
        <begin position="31"/>
        <end position="183"/>
    </location>
</feature>
<organism evidence="9 10">
    <name type="scientific">Edaphochlamys debaryana</name>
    <dbReference type="NCBI Taxonomy" id="47281"/>
    <lineage>
        <taxon>Eukaryota</taxon>
        <taxon>Viridiplantae</taxon>
        <taxon>Chlorophyta</taxon>
        <taxon>core chlorophytes</taxon>
        <taxon>Chlorophyceae</taxon>
        <taxon>CS clade</taxon>
        <taxon>Chlamydomonadales</taxon>
        <taxon>Chlamydomonadales incertae sedis</taxon>
        <taxon>Edaphochlamys</taxon>
    </lineage>
</organism>